<comment type="caution">
    <text evidence="2">The sequence shown here is derived from an EMBL/GenBank/DDBJ whole genome shotgun (WGS) entry which is preliminary data.</text>
</comment>
<protein>
    <submittedName>
        <fullName evidence="2">Uncharacterized protein</fullName>
    </submittedName>
</protein>
<dbReference type="RefSeq" id="WP_124154312.1">
    <property type="nucleotide sequence ID" value="NZ_CAWOLW010000079.1"/>
</dbReference>
<reference evidence="2 3" key="1">
    <citation type="journal article" date="2018" name="ACS Chem. Biol.">
        <title>Ketoreductase domain dysfunction expands chemodiversity: malyngamide biosynthesis in the cyanobacterium Okeania hirsuta.</title>
        <authorList>
            <person name="Moss N.A."/>
            <person name="Leao T."/>
            <person name="Rankin M."/>
            <person name="McCullough T.M."/>
            <person name="Qu P."/>
            <person name="Korobeynikov A."/>
            <person name="Smith J.L."/>
            <person name="Gerwick L."/>
            <person name="Gerwick W.H."/>
        </authorList>
    </citation>
    <scope>NUCLEOTIDE SEQUENCE [LARGE SCALE GENOMIC DNA]</scope>
    <source>
        <strain evidence="2 3">PAB10Feb10-1</strain>
    </source>
</reference>
<organism evidence="2 3">
    <name type="scientific">Okeania hirsuta</name>
    <dbReference type="NCBI Taxonomy" id="1458930"/>
    <lineage>
        <taxon>Bacteria</taxon>
        <taxon>Bacillati</taxon>
        <taxon>Cyanobacteriota</taxon>
        <taxon>Cyanophyceae</taxon>
        <taxon>Oscillatoriophycideae</taxon>
        <taxon>Oscillatoriales</taxon>
        <taxon>Microcoleaceae</taxon>
        <taxon>Okeania</taxon>
    </lineage>
</organism>
<evidence type="ECO:0000256" key="1">
    <source>
        <dbReference type="SAM" id="Coils"/>
    </source>
</evidence>
<proteinExistence type="predicted"/>
<evidence type="ECO:0000313" key="3">
    <source>
        <dbReference type="Proteomes" id="UP000269154"/>
    </source>
</evidence>
<dbReference type="OrthoDB" id="421643at2"/>
<dbReference type="AlphaFoldDB" id="A0A3N6Q0J7"/>
<keyword evidence="3" id="KW-1185">Reference proteome</keyword>
<gene>
    <name evidence="2" type="ORF">D5R40_05250</name>
</gene>
<feature type="coiled-coil region" evidence="1">
    <location>
        <begin position="286"/>
        <end position="320"/>
    </location>
</feature>
<keyword evidence="1" id="KW-0175">Coiled coil</keyword>
<accession>A0A3N6Q0J7</accession>
<name>A0A3N6Q0J7_9CYAN</name>
<dbReference type="EMBL" id="RCBY01000017">
    <property type="protein sequence ID" value="RQH52054.1"/>
    <property type="molecule type" value="Genomic_DNA"/>
</dbReference>
<dbReference type="Proteomes" id="UP000269154">
    <property type="component" value="Unassembled WGS sequence"/>
</dbReference>
<sequence length="330" mass="38065">MVGAARQVEEKLKEIEVAIAEIAKEFYGTYEGYFKVLGQGIGQQLIFASYHICTQGYPEAFLNLSFPQRQKMQSELREIAKLPVRELEELLEQNPEEQQNLDGTSAPELMISLLSEEDGEQQEVTSPLKDQKTNIEFDSAVLFPTQTSDNKEQKLADRIEENLNKIETEEIENSPENIIDKLDNLDTLISWQENIERQIPEILKKISHQANCILKNAEILPKKIPKKVLEAATKMESGDTPLGGKPNLLNLLIEAEDPEEEKNSRVTKVIAVNLRLSEIEFTDINITAWRNKIRNLDRRLNQLQREYRKKQRERAVIEAESAWRSSWYEE</sequence>
<evidence type="ECO:0000313" key="2">
    <source>
        <dbReference type="EMBL" id="RQH52054.1"/>
    </source>
</evidence>